<dbReference type="EMBL" id="KZ824275">
    <property type="protein sequence ID" value="RAL14316.1"/>
    <property type="molecule type" value="Genomic_DNA"/>
</dbReference>
<sequence>MLRIRTPSTLQHPFPHCGFFTEYMPCHSTMSHSHLGQIQKCTGARPSPGKVGSRRSGCSAPVLLMTIPTQVSPSYPLMEGHRNCAPRRAPRRPVHTRPPKVVPFRKADPGLLETNGSDERHR</sequence>
<name>A0A395I3M2_ASPHC</name>
<protein>
    <submittedName>
        <fullName evidence="2">Uncharacterized protein</fullName>
    </submittedName>
</protein>
<dbReference type="VEuPathDB" id="FungiDB:BO97DRAFT_282877"/>
<reference evidence="2 3" key="1">
    <citation type="submission" date="2018-02" db="EMBL/GenBank/DDBJ databases">
        <title>The genomes of Aspergillus section Nigri reveals drivers in fungal speciation.</title>
        <authorList>
            <consortium name="DOE Joint Genome Institute"/>
            <person name="Vesth T.C."/>
            <person name="Nybo J."/>
            <person name="Theobald S."/>
            <person name="Brandl J."/>
            <person name="Frisvad J.C."/>
            <person name="Nielsen K.F."/>
            <person name="Lyhne E.K."/>
            <person name="Kogle M.E."/>
            <person name="Kuo A."/>
            <person name="Riley R."/>
            <person name="Clum A."/>
            <person name="Nolan M."/>
            <person name="Lipzen A."/>
            <person name="Salamov A."/>
            <person name="Henrissat B."/>
            <person name="Wiebenga A."/>
            <person name="De vries R.P."/>
            <person name="Grigoriev I.V."/>
            <person name="Mortensen U.H."/>
            <person name="Andersen M.R."/>
            <person name="Baker S.E."/>
        </authorList>
    </citation>
    <scope>NUCLEOTIDE SEQUENCE [LARGE SCALE GENOMIC DNA]</scope>
    <source>
        <strain evidence="2 3">CBS 101889</strain>
    </source>
</reference>
<organism evidence="2 3">
    <name type="scientific">Aspergillus homomorphus (strain CBS 101889)</name>
    <dbReference type="NCBI Taxonomy" id="1450537"/>
    <lineage>
        <taxon>Eukaryota</taxon>
        <taxon>Fungi</taxon>
        <taxon>Dikarya</taxon>
        <taxon>Ascomycota</taxon>
        <taxon>Pezizomycotina</taxon>
        <taxon>Eurotiomycetes</taxon>
        <taxon>Eurotiomycetidae</taxon>
        <taxon>Eurotiales</taxon>
        <taxon>Aspergillaceae</taxon>
        <taxon>Aspergillus</taxon>
        <taxon>Aspergillus subgen. Circumdati</taxon>
    </lineage>
</organism>
<accession>A0A395I3M2</accession>
<dbReference type="RefSeq" id="XP_025553470.1">
    <property type="nucleotide sequence ID" value="XM_025691082.1"/>
</dbReference>
<evidence type="ECO:0000313" key="2">
    <source>
        <dbReference type="EMBL" id="RAL14316.1"/>
    </source>
</evidence>
<dbReference type="Proteomes" id="UP000248961">
    <property type="component" value="Unassembled WGS sequence"/>
</dbReference>
<feature type="compositionally biased region" description="Basic residues" evidence="1">
    <location>
        <begin position="84"/>
        <end position="98"/>
    </location>
</feature>
<evidence type="ECO:0000313" key="3">
    <source>
        <dbReference type="Proteomes" id="UP000248961"/>
    </source>
</evidence>
<feature type="region of interest" description="Disordered" evidence="1">
    <location>
        <begin position="72"/>
        <end position="122"/>
    </location>
</feature>
<keyword evidence="3" id="KW-1185">Reference proteome</keyword>
<dbReference type="GeneID" id="37195371"/>
<proteinExistence type="predicted"/>
<gene>
    <name evidence="2" type="ORF">BO97DRAFT_282877</name>
</gene>
<evidence type="ECO:0000256" key="1">
    <source>
        <dbReference type="SAM" id="MobiDB-lite"/>
    </source>
</evidence>
<dbReference type="AlphaFoldDB" id="A0A395I3M2"/>